<feature type="signal peptide" evidence="1">
    <location>
        <begin position="1"/>
        <end position="17"/>
    </location>
</feature>
<evidence type="ECO:0000313" key="2">
    <source>
        <dbReference type="EMBL" id="MET1255528.1"/>
    </source>
</evidence>
<dbReference type="EMBL" id="JBEVCJ010000011">
    <property type="protein sequence ID" value="MET1255528.1"/>
    <property type="molecule type" value="Genomic_DNA"/>
</dbReference>
<protein>
    <submittedName>
        <fullName evidence="2">Uncharacterized protein</fullName>
    </submittedName>
</protein>
<feature type="chain" id="PRO_5045099735" evidence="1">
    <location>
        <begin position="18"/>
        <end position="291"/>
    </location>
</feature>
<name>A0ABV2BUC3_9GAMM</name>
<keyword evidence="1" id="KW-0732">Signal</keyword>
<comment type="caution">
    <text evidence="2">The sequence shown here is derived from an EMBL/GenBank/DDBJ whole genome shotgun (WGS) entry which is preliminary data.</text>
</comment>
<reference evidence="2 3" key="1">
    <citation type="submission" date="2024-06" db="EMBL/GenBank/DDBJ databases">
        <authorList>
            <person name="Li F."/>
        </authorList>
    </citation>
    <scope>NUCLEOTIDE SEQUENCE [LARGE SCALE GENOMIC DNA]</scope>
    <source>
        <strain evidence="2 3">GXAS 311</strain>
    </source>
</reference>
<dbReference type="RefSeq" id="WP_353896114.1">
    <property type="nucleotide sequence ID" value="NZ_JBEVCJ010000011.1"/>
</dbReference>
<dbReference type="Proteomes" id="UP001548189">
    <property type="component" value="Unassembled WGS sequence"/>
</dbReference>
<evidence type="ECO:0000256" key="1">
    <source>
        <dbReference type="SAM" id="SignalP"/>
    </source>
</evidence>
<organism evidence="2 3">
    <name type="scientific">Aliikangiella maris</name>
    <dbReference type="NCBI Taxonomy" id="3162458"/>
    <lineage>
        <taxon>Bacteria</taxon>
        <taxon>Pseudomonadati</taxon>
        <taxon>Pseudomonadota</taxon>
        <taxon>Gammaproteobacteria</taxon>
        <taxon>Oceanospirillales</taxon>
        <taxon>Pleioneaceae</taxon>
        <taxon>Aliikangiella</taxon>
    </lineage>
</organism>
<accession>A0ABV2BUC3</accession>
<keyword evidence="3" id="KW-1185">Reference proteome</keyword>
<evidence type="ECO:0000313" key="3">
    <source>
        <dbReference type="Proteomes" id="UP001548189"/>
    </source>
</evidence>
<sequence>MKTIISVLMVCNLAAIAANVKANPDVTSREYKLMLKANSFSYTNEALNVLELLDNIETTVESAISRNVTGTAKLSKVRDIKFYDVEKTCVLKHIGYSFRERMTGGNSEVTLKFRSADRYISNFENLSAISNQAESKLEADIGISSTSTFNVVYGHSTKVPNSRTINKMDDINEQFPGFQQNYAFSNSLDLNLVGNLTIREHVYKGVVIDLGKFDAEISVTLWYNAVPSGNQMPVVAEVSFKYEDNSADYTKKVVNRAKQSFEAIQGLTNWIDPNSKTKTKFIYDYNSSFCQ</sequence>
<gene>
    <name evidence="2" type="ORF">ABVT43_10350</name>
</gene>
<proteinExistence type="predicted"/>